<protein>
    <recommendedName>
        <fullName evidence="3">DNA methyltransferase</fullName>
    </recommendedName>
</protein>
<reference evidence="1" key="1">
    <citation type="journal article" date="2019" name="PLoS Negl. Trop. Dis.">
        <title>Revisiting the worldwide diversity of Leptospira species in the environment.</title>
        <authorList>
            <person name="Vincent A.T."/>
            <person name="Schiettekatte O."/>
            <person name="Bourhy P."/>
            <person name="Veyrier F.J."/>
            <person name="Picardeau M."/>
        </authorList>
    </citation>
    <scope>NUCLEOTIDE SEQUENCE [LARGE SCALE GENOMIC DNA]</scope>
    <source>
        <strain evidence="1">201601109</strain>
    </source>
</reference>
<organism evidence="1 2">
    <name type="scientific">Leptospira bandrabouensis</name>
    <dbReference type="NCBI Taxonomy" id="2484903"/>
    <lineage>
        <taxon>Bacteria</taxon>
        <taxon>Pseudomonadati</taxon>
        <taxon>Spirochaetota</taxon>
        <taxon>Spirochaetia</taxon>
        <taxon>Leptospirales</taxon>
        <taxon>Leptospiraceae</taxon>
        <taxon>Leptospira</taxon>
    </lineage>
</organism>
<dbReference type="AlphaFoldDB" id="A0A6H3NIU6"/>
<dbReference type="Proteomes" id="UP000297649">
    <property type="component" value="Unassembled WGS sequence"/>
</dbReference>
<proteinExistence type="predicted"/>
<accession>A0A6H3NIU6</accession>
<gene>
    <name evidence="1" type="ORF">EHR08_19530</name>
</gene>
<dbReference type="EMBL" id="RQHU01000029">
    <property type="protein sequence ID" value="TGN10304.1"/>
    <property type="molecule type" value="Genomic_DNA"/>
</dbReference>
<evidence type="ECO:0000313" key="2">
    <source>
        <dbReference type="Proteomes" id="UP000297649"/>
    </source>
</evidence>
<sequence length="373" mass="42873">MDYSAKLIELIEKAKLLQESDYATFSSEFDNYLFKLADSSFRQKAVFTVIVTLGIYKILHPNQDIRYHQSQLPGGFSGRSIDTRYITPILRIHGFPSMAESGWLTRSLEQAAPYDSNYPGKIGDRELKIAFLKIIEKINTEIGNVEIILINILAKVHKLTIGNESRIIRLESPEKIKIDDLICLLEAQFKFNYGTHGGSKIPVIAFHTIYELLIEEIERFSGCELKPLGSHTASDRSSRSSGDIEIFKDEKLFEAIEIKLDIPISANLIRIVKEKILKFNPVRYYVLSNSNIEESELTEIDHLIKEIYETHGCQVIINGLIPTLKYYFRLLDDTVSFFDKYQEKLLGDSELLATHKEIFQRLVYDCLKQNSIY</sequence>
<dbReference type="RefSeq" id="WP_135781559.1">
    <property type="nucleotide sequence ID" value="NZ_JAIZBL010000008.1"/>
</dbReference>
<keyword evidence="2" id="KW-1185">Reference proteome</keyword>
<name>A0A6H3NIU6_9LEPT</name>
<comment type="caution">
    <text evidence="1">The sequence shown here is derived from an EMBL/GenBank/DDBJ whole genome shotgun (WGS) entry which is preliminary data.</text>
</comment>
<evidence type="ECO:0008006" key="3">
    <source>
        <dbReference type="Google" id="ProtNLM"/>
    </source>
</evidence>
<evidence type="ECO:0000313" key="1">
    <source>
        <dbReference type="EMBL" id="TGN10304.1"/>
    </source>
</evidence>